<evidence type="ECO:0008006" key="3">
    <source>
        <dbReference type="Google" id="ProtNLM"/>
    </source>
</evidence>
<keyword evidence="2" id="KW-1185">Reference proteome</keyword>
<dbReference type="InterPro" id="IPR017853">
    <property type="entry name" value="GH"/>
</dbReference>
<evidence type="ECO:0000313" key="1">
    <source>
        <dbReference type="EMBL" id="KIM93980.1"/>
    </source>
</evidence>
<dbReference type="Gene3D" id="3.20.20.80">
    <property type="entry name" value="Glycosidases"/>
    <property type="match status" value="1"/>
</dbReference>
<dbReference type="Proteomes" id="UP000054321">
    <property type="component" value="Unassembled WGS sequence"/>
</dbReference>
<organism evidence="1 2">
    <name type="scientific">Oidiodendron maius (strain Zn)</name>
    <dbReference type="NCBI Taxonomy" id="913774"/>
    <lineage>
        <taxon>Eukaryota</taxon>
        <taxon>Fungi</taxon>
        <taxon>Dikarya</taxon>
        <taxon>Ascomycota</taxon>
        <taxon>Pezizomycotina</taxon>
        <taxon>Leotiomycetes</taxon>
        <taxon>Leotiomycetes incertae sedis</taxon>
        <taxon>Myxotrichaceae</taxon>
        <taxon>Oidiodendron</taxon>
    </lineage>
</organism>
<reference evidence="1 2" key="1">
    <citation type="submission" date="2014-04" db="EMBL/GenBank/DDBJ databases">
        <authorList>
            <consortium name="DOE Joint Genome Institute"/>
            <person name="Kuo A."/>
            <person name="Martino E."/>
            <person name="Perotto S."/>
            <person name="Kohler A."/>
            <person name="Nagy L.G."/>
            <person name="Floudas D."/>
            <person name="Copeland A."/>
            <person name="Barry K.W."/>
            <person name="Cichocki N."/>
            <person name="Veneault-Fourrey C."/>
            <person name="LaButti K."/>
            <person name="Lindquist E.A."/>
            <person name="Lipzen A."/>
            <person name="Lundell T."/>
            <person name="Morin E."/>
            <person name="Murat C."/>
            <person name="Sun H."/>
            <person name="Tunlid A."/>
            <person name="Henrissat B."/>
            <person name="Grigoriev I.V."/>
            <person name="Hibbett D.S."/>
            <person name="Martin F."/>
            <person name="Nordberg H.P."/>
            <person name="Cantor M.N."/>
            <person name="Hua S.X."/>
        </authorList>
    </citation>
    <scope>NUCLEOTIDE SEQUENCE [LARGE SCALE GENOMIC DNA]</scope>
    <source>
        <strain evidence="1 2">Zn</strain>
    </source>
</reference>
<dbReference type="InterPro" id="IPR052974">
    <property type="entry name" value="GH79_Enzymes"/>
</dbReference>
<protein>
    <recommendedName>
        <fullName evidence="3">Glycoside hydrolase family 79 protein</fullName>
    </recommendedName>
</protein>
<accession>A0A0C3GCT9</accession>
<dbReference type="PANTHER" id="PTHR36183:SF2">
    <property type="entry name" value="BETA-GLUCURONIDASE C-TERMINAL DOMAIN-CONTAINING PROTEIN"/>
    <property type="match status" value="1"/>
</dbReference>
<reference evidence="2" key="2">
    <citation type="submission" date="2015-01" db="EMBL/GenBank/DDBJ databases">
        <title>Evolutionary Origins and Diversification of the Mycorrhizal Mutualists.</title>
        <authorList>
            <consortium name="DOE Joint Genome Institute"/>
            <consortium name="Mycorrhizal Genomics Consortium"/>
            <person name="Kohler A."/>
            <person name="Kuo A."/>
            <person name="Nagy L.G."/>
            <person name="Floudas D."/>
            <person name="Copeland A."/>
            <person name="Barry K.W."/>
            <person name="Cichocki N."/>
            <person name="Veneault-Fourrey C."/>
            <person name="LaButti K."/>
            <person name="Lindquist E.A."/>
            <person name="Lipzen A."/>
            <person name="Lundell T."/>
            <person name="Morin E."/>
            <person name="Murat C."/>
            <person name="Riley R."/>
            <person name="Ohm R."/>
            <person name="Sun H."/>
            <person name="Tunlid A."/>
            <person name="Henrissat B."/>
            <person name="Grigoriev I.V."/>
            <person name="Hibbett D.S."/>
            <person name="Martin F."/>
        </authorList>
    </citation>
    <scope>NUCLEOTIDE SEQUENCE [LARGE SCALE GENOMIC DNA]</scope>
    <source>
        <strain evidence="2">Zn</strain>
    </source>
</reference>
<gene>
    <name evidence="1" type="ORF">OIDMADRAFT_63491</name>
</gene>
<feature type="non-terminal residue" evidence="1">
    <location>
        <position position="332"/>
    </location>
</feature>
<dbReference type="HOGENOM" id="CLU_022148_0_0_1"/>
<name>A0A0C3GCT9_OIDMZ</name>
<evidence type="ECO:0000313" key="2">
    <source>
        <dbReference type="Proteomes" id="UP000054321"/>
    </source>
</evidence>
<sequence length="332" mass="36607">ISRSIAALSIEFCYITDYFGDVGKPNKLTLSLLQNIEDILGAPPIIRIGGHTQDVAQYNSSNPTTLSNVFDPGNLEAVNVTFNSNLFRVLNENAVSNQQFIFGLNFGQDNLAYPLAEVEAAESLLRPSRLYAYELGNEPDFYSAMQRPRPWNVDTYAQEQLDWISVLKTKVLNGGHGFQLGALAQEPIYQGNFSVAQLTKMSLPKSLGNVKSYSDHTYPFSICTSETAALVSLPNLMNHINTIQYFSQWQAEVASALSAGVHFFMGETGSVSCHGEDGVSNTLGAALWEIDYMLHGSTLGFQGVFFHMGTPFYYSMWQPIAYNNSPAAVYPT</sequence>
<dbReference type="InParanoid" id="A0A0C3GCT9"/>
<dbReference type="SUPFAM" id="SSF51445">
    <property type="entry name" value="(Trans)glycosidases"/>
    <property type="match status" value="1"/>
</dbReference>
<dbReference type="EMBL" id="KN832892">
    <property type="protein sequence ID" value="KIM93980.1"/>
    <property type="molecule type" value="Genomic_DNA"/>
</dbReference>
<proteinExistence type="predicted"/>
<dbReference type="OrthoDB" id="2831684at2759"/>
<dbReference type="PANTHER" id="PTHR36183">
    <property type="entry name" value="BETA-GLUCURONIDASE"/>
    <property type="match status" value="1"/>
</dbReference>
<dbReference type="AlphaFoldDB" id="A0A0C3GCT9"/>
<feature type="non-terminal residue" evidence="1">
    <location>
        <position position="1"/>
    </location>
</feature>